<name>A0A381V410_9ZZZZ</name>
<feature type="transmembrane region" description="Helical" evidence="1">
    <location>
        <begin position="32"/>
        <end position="50"/>
    </location>
</feature>
<evidence type="ECO:0000256" key="1">
    <source>
        <dbReference type="SAM" id="Phobius"/>
    </source>
</evidence>
<dbReference type="AlphaFoldDB" id="A0A381V410"/>
<accession>A0A381V410</accession>
<dbReference type="EMBL" id="UINC01007798">
    <property type="protein sequence ID" value="SVA35129.1"/>
    <property type="molecule type" value="Genomic_DNA"/>
</dbReference>
<keyword evidence="1" id="KW-0812">Transmembrane</keyword>
<keyword evidence="1" id="KW-0472">Membrane</keyword>
<reference evidence="2" key="1">
    <citation type="submission" date="2018-05" db="EMBL/GenBank/DDBJ databases">
        <authorList>
            <person name="Lanie J.A."/>
            <person name="Ng W.-L."/>
            <person name="Kazmierczak K.M."/>
            <person name="Andrzejewski T.M."/>
            <person name="Davidsen T.M."/>
            <person name="Wayne K.J."/>
            <person name="Tettelin H."/>
            <person name="Glass J.I."/>
            <person name="Rusch D."/>
            <person name="Podicherti R."/>
            <person name="Tsui H.-C.T."/>
            <person name="Winkler M.E."/>
        </authorList>
    </citation>
    <scope>NUCLEOTIDE SEQUENCE</scope>
</reference>
<proteinExistence type="predicted"/>
<sequence length="66" mass="7825">MIFRALLCLCIALVILEIIVHRHVIFGWEGWPGFYALWGFVSLFAIVILGKQLRRLIKRDENYYDD</sequence>
<organism evidence="2">
    <name type="scientific">marine metagenome</name>
    <dbReference type="NCBI Taxonomy" id="408172"/>
    <lineage>
        <taxon>unclassified sequences</taxon>
        <taxon>metagenomes</taxon>
        <taxon>ecological metagenomes</taxon>
    </lineage>
</organism>
<evidence type="ECO:0008006" key="3">
    <source>
        <dbReference type="Google" id="ProtNLM"/>
    </source>
</evidence>
<keyword evidence="1" id="KW-1133">Transmembrane helix</keyword>
<protein>
    <recommendedName>
        <fullName evidence="3">2TM domain-containing protein</fullName>
    </recommendedName>
</protein>
<gene>
    <name evidence="2" type="ORF">METZ01_LOCUS87983</name>
</gene>
<evidence type="ECO:0000313" key="2">
    <source>
        <dbReference type="EMBL" id="SVA35129.1"/>
    </source>
</evidence>